<organism evidence="1 2">
    <name type="scientific">Bacteroides reticulotermitis</name>
    <dbReference type="NCBI Taxonomy" id="1133319"/>
    <lineage>
        <taxon>Bacteria</taxon>
        <taxon>Pseudomonadati</taxon>
        <taxon>Bacteroidota</taxon>
        <taxon>Bacteroidia</taxon>
        <taxon>Bacteroidales</taxon>
        <taxon>Bacteroidaceae</taxon>
        <taxon>Bacteroides</taxon>
    </lineage>
</organism>
<gene>
    <name evidence="1" type="ORF">GGR06_003092</name>
</gene>
<dbReference type="Proteomes" id="UP000560658">
    <property type="component" value="Unassembled WGS sequence"/>
</dbReference>
<dbReference type="EMBL" id="JACIER010000014">
    <property type="protein sequence ID" value="MBB4045280.1"/>
    <property type="molecule type" value="Genomic_DNA"/>
</dbReference>
<evidence type="ECO:0008006" key="3">
    <source>
        <dbReference type="Google" id="ProtNLM"/>
    </source>
</evidence>
<evidence type="ECO:0000313" key="1">
    <source>
        <dbReference type="EMBL" id="MBB4045280.1"/>
    </source>
</evidence>
<keyword evidence="2" id="KW-1185">Reference proteome</keyword>
<evidence type="ECO:0000313" key="2">
    <source>
        <dbReference type="Proteomes" id="UP000560658"/>
    </source>
</evidence>
<protein>
    <recommendedName>
        <fullName evidence="3">Transposase</fullName>
    </recommendedName>
</protein>
<proteinExistence type="predicted"/>
<sequence length="41" mass="4931">MQSKKWTLSMFETIYERYQESGSTLKAFCSNEGIQPDRFYE</sequence>
<name>A0A840CZJ6_9BACE</name>
<reference evidence="1" key="1">
    <citation type="submission" date="2020-08" db="EMBL/GenBank/DDBJ databases">
        <title>Genomic Encyclopedia of Type Strains, Phase IV (KMG-IV): sequencing the most valuable type-strain genomes for metagenomic binning, comparative biology and taxonomic classification.</title>
        <authorList>
            <person name="Goeker M."/>
        </authorList>
    </citation>
    <scope>NUCLEOTIDE SEQUENCE [LARGE SCALE GENOMIC DNA]</scope>
    <source>
        <strain evidence="1">DSM 105720</strain>
    </source>
</reference>
<dbReference type="RefSeq" id="WP_262482597.1">
    <property type="nucleotide sequence ID" value="NZ_JACIER010000014.1"/>
</dbReference>
<accession>A0A840CZJ6</accession>
<dbReference type="AlphaFoldDB" id="A0A840CZJ6"/>
<comment type="caution">
    <text evidence="1">The sequence shown here is derived from an EMBL/GenBank/DDBJ whole genome shotgun (WGS) entry which is preliminary data.</text>
</comment>